<dbReference type="GO" id="GO:0009007">
    <property type="term" value="F:site-specific DNA-methyltransferase (adenine-specific) activity"/>
    <property type="evidence" value="ECO:0007669"/>
    <property type="project" value="UniProtKB-EC"/>
</dbReference>
<dbReference type="PANTHER" id="PTHR42998:SF1">
    <property type="entry name" value="TYPE I RESTRICTION ENZYME HINDI METHYLASE SUBUNIT"/>
    <property type="match status" value="1"/>
</dbReference>
<gene>
    <name evidence="11" type="ORF">L485_16440</name>
</gene>
<keyword evidence="12" id="KW-1185">Reference proteome</keyword>
<comment type="catalytic activity">
    <reaction evidence="7">
        <text>a 2'-deoxyadenosine in DNA + S-adenosyl-L-methionine = an N(6)-methyl-2'-deoxyadenosine in DNA + S-adenosyl-L-homocysteine + H(+)</text>
        <dbReference type="Rhea" id="RHEA:15197"/>
        <dbReference type="Rhea" id="RHEA-COMP:12418"/>
        <dbReference type="Rhea" id="RHEA-COMP:12419"/>
        <dbReference type="ChEBI" id="CHEBI:15378"/>
        <dbReference type="ChEBI" id="CHEBI:57856"/>
        <dbReference type="ChEBI" id="CHEBI:59789"/>
        <dbReference type="ChEBI" id="CHEBI:90615"/>
        <dbReference type="ChEBI" id="CHEBI:90616"/>
        <dbReference type="EC" id="2.1.1.72"/>
    </reaction>
</comment>
<dbReference type="PRINTS" id="PR00507">
    <property type="entry name" value="N12N6MTFRASE"/>
</dbReference>
<keyword evidence="5" id="KW-0949">S-adenosyl-L-methionine</keyword>
<evidence type="ECO:0000259" key="9">
    <source>
        <dbReference type="Pfam" id="PF02384"/>
    </source>
</evidence>
<keyword evidence="3" id="KW-0489">Methyltransferase</keyword>
<protein>
    <recommendedName>
        <fullName evidence="2">site-specific DNA-methyltransferase (adenine-specific)</fullName>
        <ecNumber evidence="2">2.1.1.72</ecNumber>
    </recommendedName>
</protein>
<dbReference type="GO" id="GO:0003677">
    <property type="term" value="F:DNA binding"/>
    <property type="evidence" value="ECO:0007669"/>
    <property type="project" value="InterPro"/>
</dbReference>
<dbReference type="AlphaFoldDB" id="T0G606"/>
<evidence type="ECO:0000259" key="10">
    <source>
        <dbReference type="Pfam" id="PF12161"/>
    </source>
</evidence>
<reference evidence="11 12" key="1">
    <citation type="journal article" date="2013" name="Genome Announc.">
        <title>Draft Genome Sequence of a Hexachlorocyclohexane-Degrading Bacterium, Sphingobium baderi Strain LL03T.</title>
        <authorList>
            <person name="Kaur J."/>
            <person name="Verma H."/>
            <person name="Tripathi C."/>
            <person name="Khurana J.P."/>
            <person name="Lal R."/>
        </authorList>
    </citation>
    <scope>NUCLEOTIDE SEQUENCE [LARGE SCALE GENOMIC DNA]</scope>
    <source>
        <strain evidence="11 12">LL03</strain>
    </source>
</reference>
<dbReference type="SUPFAM" id="SSF53335">
    <property type="entry name" value="S-adenosyl-L-methionine-dependent methyltransferases"/>
    <property type="match status" value="1"/>
</dbReference>
<evidence type="ECO:0000256" key="2">
    <source>
        <dbReference type="ARBA" id="ARBA00011900"/>
    </source>
</evidence>
<dbReference type="Proteomes" id="UP000015524">
    <property type="component" value="Unassembled WGS sequence"/>
</dbReference>
<dbReference type="OrthoDB" id="9806213at2"/>
<sequence>MVDQADKDRFLEVLAELGGSAGNVRLRETLQWDEDAYAAVKNAHIEAGVILTGRGRGGSVLLASGGTEPPQERPASAPKQAKAKAAKASGNTGGDLGFEADLFKAADKLRGNLEPSEYKHVALGLIFLKYISEAFEAQHARLEAEDYADPEDPEEYLAANVFWVPPEARWAHLQANAKRPEITFVDVTTGREKKGDIGGLIDNAMEAIEQANIKVLKDVLPKNYSRPQLDKTMLGELIDLFSNVDMRGDHGQARDRLGRAYEYFISQFAGAEGRRGGEFYTPRSVVQTIVEMLEPTQGRVYDPCCGSGGMFVQSERFIESHQGRRSDIAIYGQERNHTTWRLCRMNLAVRGIDADIRWNNEGSFLRDEFAQTKFDFIMANPPFNISDWWQPQLESDARWTHGTPPQGNANFAWLQHIIHHLAPRGTAGVVLANGSMSSQQSGEGEIRKALIEADHVDCMVALPGQLFYSTQIPACLWFLARDKSANGLRDRRGEILFIDARKLGHLVDRTRREFSDEDIALIADTYHRWRGRPEAVAAAGLEPYADEPGFCRSATLAEVRGHGHVLTPGRYVGAADVEDDGVSFEERFGGLKAKLAEQFAENITRQEMISSLLGLVSAND</sequence>
<feature type="domain" description="N6 adenine-specific DNA methyltransferase N-terminal" evidence="10">
    <location>
        <begin position="99"/>
        <end position="241"/>
    </location>
</feature>
<evidence type="ECO:0000313" key="11">
    <source>
        <dbReference type="EMBL" id="EQA99135.1"/>
    </source>
</evidence>
<name>T0G606_9SPHN</name>
<dbReference type="InterPro" id="IPR038333">
    <property type="entry name" value="T1MK-like_N_sf"/>
</dbReference>
<dbReference type="REBASE" id="73362">
    <property type="entry name" value="M.SbaLL03ORF16440P"/>
</dbReference>
<dbReference type="InterPro" id="IPR029063">
    <property type="entry name" value="SAM-dependent_MTases_sf"/>
</dbReference>
<dbReference type="InterPro" id="IPR052916">
    <property type="entry name" value="Type-I_RE_MTase_Subunit"/>
</dbReference>
<comment type="similarity">
    <text evidence="1">Belongs to the N(4)/N(6)-methyltransferase family.</text>
</comment>
<dbReference type="Pfam" id="PF02384">
    <property type="entry name" value="N6_Mtase"/>
    <property type="match status" value="1"/>
</dbReference>
<dbReference type="GO" id="GO:0009307">
    <property type="term" value="P:DNA restriction-modification system"/>
    <property type="evidence" value="ECO:0007669"/>
    <property type="project" value="UniProtKB-KW"/>
</dbReference>
<dbReference type="GO" id="GO:0032259">
    <property type="term" value="P:methylation"/>
    <property type="evidence" value="ECO:0007669"/>
    <property type="project" value="UniProtKB-KW"/>
</dbReference>
<dbReference type="InterPro" id="IPR003356">
    <property type="entry name" value="DNA_methylase_A-5"/>
</dbReference>
<keyword evidence="11" id="KW-0540">Nuclease</keyword>
<dbReference type="EMBL" id="ATIB01000079">
    <property type="protein sequence ID" value="EQA99135.1"/>
    <property type="molecule type" value="Genomic_DNA"/>
</dbReference>
<evidence type="ECO:0000256" key="6">
    <source>
        <dbReference type="ARBA" id="ARBA00022747"/>
    </source>
</evidence>
<evidence type="ECO:0000256" key="5">
    <source>
        <dbReference type="ARBA" id="ARBA00022691"/>
    </source>
</evidence>
<dbReference type="GO" id="GO:0008170">
    <property type="term" value="F:N-methyltransferase activity"/>
    <property type="evidence" value="ECO:0007669"/>
    <property type="project" value="InterPro"/>
</dbReference>
<keyword evidence="11" id="KW-0255">Endonuclease</keyword>
<evidence type="ECO:0000256" key="1">
    <source>
        <dbReference type="ARBA" id="ARBA00006594"/>
    </source>
</evidence>
<dbReference type="PANTHER" id="PTHR42998">
    <property type="entry name" value="TYPE I RESTRICTION ENZYME HINDVIIP M PROTEIN-RELATED"/>
    <property type="match status" value="1"/>
</dbReference>
<dbReference type="EC" id="2.1.1.72" evidence="2"/>
<evidence type="ECO:0000256" key="4">
    <source>
        <dbReference type="ARBA" id="ARBA00022679"/>
    </source>
</evidence>
<proteinExistence type="inferred from homology"/>
<dbReference type="PATRIC" id="fig|1114964.3.peg.3216"/>
<dbReference type="Pfam" id="PF12161">
    <property type="entry name" value="HsdM_N"/>
    <property type="match status" value="1"/>
</dbReference>
<keyword evidence="6" id="KW-0680">Restriction system</keyword>
<comment type="caution">
    <text evidence="11">The sequence shown here is derived from an EMBL/GenBank/DDBJ whole genome shotgun (WGS) entry which is preliminary data.</text>
</comment>
<dbReference type="Gene3D" id="1.20.1260.30">
    <property type="match status" value="1"/>
</dbReference>
<keyword evidence="11" id="KW-0378">Hydrolase</keyword>
<dbReference type="RefSeq" id="WP_021245872.1">
    <property type="nucleotide sequence ID" value="NZ_ATIB01000079.1"/>
</dbReference>
<feature type="region of interest" description="Disordered" evidence="8">
    <location>
        <begin position="63"/>
        <end position="90"/>
    </location>
</feature>
<evidence type="ECO:0000313" key="12">
    <source>
        <dbReference type="Proteomes" id="UP000015524"/>
    </source>
</evidence>
<feature type="domain" description="DNA methylase adenine-specific" evidence="9">
    <location>
        <begin position="253"/>
        <end position="580"/>
    </location>
</feature>
<evidence type="ECO:0000256" key="3">
    <source>
        <dbReference type="ARBA" id="ARBA00022603"/>
    </source>
</evidence>
<dbReference type="GO" id="GO:0004519">
    <property type="term" value="F:endonuclease activity"/>
    <property type="evidence" value="ECO:0007669"/>
    <property type="project" value="UniProtKB-KW"/>
</dbReference>
<evidence type="ECO:0000256" key="7">
    <source>
        <dbReference type="ARBA" id="ARBA00047942"/>
    </source>
</evidence>
<accession>T0G606</accession>
<evidence type="ECO:0000256" key="8">
    <source>
        <dbReference type="SAM" id="MobiDB-lite"/>
    </source>
</evidence>
<dbReference type="Gene3D" id="3.40.50.150">
    <property type="entry name" value="Vaccinia Virus protein VP39"/>
    <property type="match status" value="1"/>
</dbReference>
<keyword evidence="4" id="KW-0808">Transferase</keyword>
<dbReference type="InterPro" id="IPR022749">
    <property type="entry name" value="D12N6_MeTrfase_N"/>
</dbReference>
<dbReference type="eggNOG" id="COG0286">
    <property type="taxonomic scope" value="Bacteria"/>
</dbReference>
<organism evidence="11 12">
    <name type="scientific">Sphingobium baderi LL03</name>
    <dbReference type="NCBI Taxonomy" id="1114964"/>
    <lineage>
        <taxon>Bacteria</taxon>
        <taxon>Pseudomonadati</taxon>
        <taxon>Pseudomonadota</taxon>
        <taxon>Alphaproteobacteria</taxon>
        <taxon>Sphingomonadales</taxon>
        <taxon>Sphingomonadaceae</taxon>
        <taxon>Sphingobium</taxon>
    </lineage>
</organism>